<proteinExistence type="predicted"/>
<sequence length="67" mass="8164">MLNSDTGNWRFVHQENLKDMKTTEKSFDAVKFMRQERDKITKELVNLSDREILEYFEKKRSQKPQRA</sequence>
<dbReference type="Proteomes" id="UP001500469">
    <property type="component" value="Unassembled WGS sequence"/>
</dbReference>
<comment type="caution">
    <text evidence="1">The sequence shown here is derived from an EMBL/GenBank/DDBJ whole genome shotgun (WGS) entry which is preliminary data.</text>
</comment>
<keyword evidence="2" id="KW-1185">Reference proteome</keyword>
<evidence type="ECO:0000313" key="1">
    <source>
        <dbReference type="EMBL" id="GAA0878804.1"/>
    </source>
</evidence>
<evidence type="ECO:0000313" key="2">
    <source>
        <dbReference type="Proteomes" id="UP001500469"/>
    </source>
</evidence>
<gene>
    <name evidence="1" type="ORF">GCM10009119_17720</name>
</gene>
<accession>A0ABP3YDD2</accession>
<name>A0ABP3YDD2_9BACT</name>
<dbReference type="EMBL" id="BAAAFI010000007">
    <property type="protein sequence ID" value="GAA0878804.1"/>
    <property type="molecule type" value="Genomic_DNA"/>
</dbReference>
<reference evidence="2" key="1">
    <citation type="journal article" date="2019" name="Int. J. Syst. Evol. Microbiol.">
        <title>The Global Catalogue of Microorganisms (GCM) 10K type strain sequencing project: providing services to taxonomists for standard genome sequencing and annotation.</title>
        <authorList>
            <consortium name="The Broad Institute Genomics Platform"/>
            <consortium name="The Broad Institute Genome Sequencing Center for Infectious Disease"/>
            <person name="Wu L."/>
            <person name="Ma J."/>
        </authorList>
    </citation>
    <scope>NUCLEOTIDE SEQUENCE [LARGE SCALE GENOMIC DNA]</scope>
    <source>
        <strain evidence="2">JCM 16112</strain>
    </source>
</reference>
<organism evidence="1 2">
    <name type="scientific">Algoriphagus jejuensis</name>
    <dbReference type="NCBI Taxonomy" id="419934"/>
    <lineage>
        <taxon>Bacteria</taxon>
        <taxon>Pseudomonadati</taxon>
        <taxon>Bacteroidota</taxon>
        <taxon>Cytophagia</taxon>
        <taxon>Cytophagales</taxon>
        <taxon>Cyclobacteriaceae</taxon>
        <taxon>Algoriphagus</taxon>
    </lineage>
</organism>
<protein>
    <submittedName>
        <fullName evidence="1">Uncharacterized protein</fullName>
    </submittedName>
</protein>